<name>Q69NC5_ORYSJ</name>
<dbReference type="AlphaFoldDB" id="Q69NC5"/>
<dbReference type="EMBL" id="AP005684">
    <property type="protein sequence ID" value="BAD36216.1"/>
    <property type="molecule type" value="Genomic_DNA"/>
</dbReference>
<accession>Q69NC5</accession>
<dbReference type="Proteomes" id="UP000000763">
    <property type="component" value="Chromosome 9"/>
</dbReference>
<protein>
    <submittedName>
        <fullName evidence="1">Uncharacterized protein</fullName>
    </submittedName>
</protein>
<evidence type="ECO:0000313" key="1">
    <source>
        <dbReference type="EMBL" id="BAD36216.1"/>
    </source>
</evidence>
<gene>
    <name evidence="1" type="primary">OJ1742_G01.33</name>
</gene>
<organism evidence="1 2">
    <name type="scientific">Oryza sativa subsp. japonica</name>
    <name type="common">Rice</name>
    <dbReference type="NCBI Taxonomy" id="39947"/>
    <lineage>
        <taxon>Eukaryota</taxon>
        <taxon>Viridiplantae</taxon>
        <taxon>Streptophyta</taxon>
        <taxon>Embryophyta</taxon>
        <taxon>Tracheophyta</taxon>
        <taxon>Spermatophyta</taxon>
        <taxon>Magnoliopsida</taxon>
        <taxon>Liliopsida</taxon>
        <taxon>Poales</taxon>
        <taxon>Poaceae</taxon>
        <taxon>BOP clade</taxon>
        <taxon>Oryzoideae</taxon>
        <taxon>Oryzeae</taxon>
        <taxon>Oryzinae</taxon>
        <taxon>Oryza</taxon>
        <taxon>Oryza sativa</taxon>
    </lineage>
</organism>
<reference evidence="2" key="1">
    <citation type="journal article" date="2005" name="Nature">
        <title>The map-based sequence of the rice genome.</title>
        <authorList>
            <consortium name="International rice genome sequencing project (IRGSP)"/>
            <person name="Matsumoto T."/>
            <person name="Wu J."/>
            <person name="Kanamori H."/>
            <person name="Katayose Y."/>
            <person name="Fujisawa M."/>
            <person name="Namiki N."/>
            <person name="Mizuno H."/>
            <person name="Yamamoto K."/>
            <person name="Antonio B.A."/>
            <person name="Baba T."/>
            <person name="Sakata K."/>
            <person name="Nagamura Y."/>
            <person name="Aoki H."/>
            <person name="Arikawa K."/>
            <person name="Arita K."/>
            <person name="Bito T."/>
            <person name="Chiden Y."/>
            <person name="Fujitsuka N."/>
            <person name="Fukunaka R."/>
            <person name="Hamada M."/>
            <person name="Harada C."/>
            <person name="Hayashi A."/>
            <person name="Hijishita S."/>
            <person name="Honda M."/>
            <person name="Hosokawa S."/>
            <person name="Ichikawa Y."/>
            <person name="Idonuma A."/>
            <person name="Iijima M."/>
            <person name="Ikeda M."/>
            <person name="Ikeno M."/>
            <person name="Ito K."/>
            <person name="Ito S."/>
            <person name="Ito T."/>
            <person name="Ito Y."/>
            <person name="Ito Y."/>
            <person name="Iwabuchi A."/>
            <person name="Kamiya K."/>
            <person name="Karasawa W."/>
            <person name="Kurita K."/>
            <person name="Katagiri S."/>
            <person name="Kikuta A."/>
            <person name="Kobayashi H."/>
            <person name="Kobayashi N."/>
            <person name="Machita K."/>
            <person name="Maehara T."/>
            <person name="Masukawa M."/>
            <person name="Mizubayashi T."/>
            <person name="Mukai Y."/>
            <person name="Nagasaki H."/>
            <person name="Nagata Y."/>
            <person name="Naito S."/>
            <person name="Nakashima M."/>
            <person name="Nakama Y."/>
            <person name="Nakamichi Y."/>
            <person name="Nakamura M."/>
            <person name="Meguro A."/>
            <person name="Negishi M."/>
            <person name="Ohta I."/>
            <person name="Ohta T."/>
            <person name="Okamoto M."/>
            <person name="Ono N."/>
            <person name="Saji S."/>
            <person name="Sakaguchi M."/>
            <person name="Sakai K."/>
            <person name="Shibata M."/>
            <person name="Shimokawa T."/>
            <person name="Song J."/>
            <person name="Takazaki Y."/>
            <person name="Terasawa K."/>
            <person name="Tsugane M."/>
            <person name="Tsuji K."/>
            <person name="Ueda S."/>
            <person name="Waki K."/>
            <person name="Yamagata H."/>
            <person name="Yamamoto M."/>
            <person name="Yamamoto S."/>
            <person name="Yamane H."/>
            <person name="Yoshiki S."/>
            <person name="Yoshihara R."/>
            <person name="Yukawa K."/>
            <person name="Zhong H."/>
            <person name="Yano M."/>
            <person name="Yuan Q."/>
            <person name="Ouyang S."/>
            <person name="Liu J."/>
            <person name="Jones K.M."/>
            <person name="Gansberger K."/>
            <person name="Moffat K."/>
            <person name="Hill J."/>
            <person name="Bera J."/>
            <person name="Fadrosh D."/>
            <person name="Jin S."/>
            <person name="Johri S."/>
            <person name="Kim M."/>
            <person name="Overton L."/>
            <person name="Reardon M."/>
            <person name="Tsitrin T."/>
            <person name="Vuong H."/>
            <person name="Weaver B."/>
            <person name="Ciecko A."/>
            <person name="Tallon L."/>
            <person name="Jackson J."/>
            <person name="Pai G."/>
            <person name="Aken S.V."/>
            <person name="Utterback T."/>
            <person name="Reidmuller S."/>
            <person name="Feldblyum T."/>
            <person name="Hsiao J."/>
            <person name="Zismann V."/>
            <person name="Iobst S."/>
            <person name="de Vazeille A.R."/>
            <person name="Buell C.R."/>
            <person name="Ying K."/>
            <person name="Li Y."/>
            <person name="Lu T."/>
            <person name="Huang Y."/>
            <person name="Zhao Q."/>
            <person name="Feng Q."/>
            <person name="Zhang L."/>
            <person name="Zhu J."/>
            <person name="Weng Q."/>
            <person name="Mu J."/>
            <person name="Lu Y."/>
            <person name="Fan D."/>
            <person name="Liu Y."/>
            <person name="Guan J."/>
            <person name="Zhang Y."/>
            <person name="Yu S."/>
            <person name="Liu X."/>
            <person name="Zhang Y."/>
            <person name="Hong G."/>
            <person name="Han B."/>
            <person name="Choisne N."/>
            <person name="Demange N."/>
            <person name="Orjeda G."/>
            <person name="Samain S."/>
            <person name="Cattolico L."/>
            <person name="Pelletier E."/>
            <person name="Couloux A."/>
            <person name="Segurens B."/>
            <person name="Wincker P."/>
            <person name="D'Hont A."/>
            <person name="Scarpelli C."/>
            <person name="Weissenbach J."/>
            <person name="Salanoubat M."/>
            <person name="Quetier F."/>
            <person name="Yu Y."/>
            <person name="Kim H.R."/>
            <person name="Rambo T."/>
            <person name="Currie J."/>
            <person name="Collura K."/>
            <person name="Luo M."/>
            <person name="Yang T."/>
            <person name="Ammiraju J.S.S."/>
            <person name="Engler F."/>
            <person name="Soderlund C."/>
            <person name="Wing R.A."/>
            <person name="Palmer L.E."/>
            <person name="de la Bastide M."/>
            <person name="Spiegel L."/>
            <person name="Nascimento L."/>
            <person name="Zutavern T."/>
            <person name="O'Shaughnessy A."/>
            <person name="Dike S."/>
            <person name="Dedhia N."/>
            <person name="Preston R."/>
            <person name="Balija V."/>
            <person name="McCombie W.R."/>
            <person name="Chow T."/>
            <person name="Chen H."/>
            <person name="Chung M."/>
            <person name="Chen C."/>
            <person name="Shaw J."/>
            <person name="Wu H."/>
            <person name="Hsiao K."/>
            <person name="Chao Y."/>
            <person name="Chu M."/>
            <person name="Cheng C."/>
            <person name="Hour A."/>
            <person name="Lee P."/>
            <person name="Lin S."/>
            <person name="Lin Y."/>
            <person name="Liou J."/>
            <person name="Liu S."/>
            <person name="Hsing Y."/>
            <person name="Raghuvanshi S."/>
            <person name="Mohanty A."/>
            <person name="Bharti A.K."/>
            <person name="Gaur A."/>
            <person name="Gupta V."/>
            <person name="Kumar D."/>
            <person name="Ravi V."/>
            <person name="Vij S."/>
            <person name="Kapur A."/>
            <person name="Khurana P."/>
            <person name="Khurana P."/>
            <person name="Khurana J.P."/>
            <person name="Tyagi A.K."/>
            <person name="Gaikwad K."/>
            <person name="Singh A."/>
            <person name="Dalal V."/>
            <person name="Srivastava S."/>
            <person name="Dixit A."/>
            <person name="Pal A.K."/>
            <person name="Ghazi I.A."/>
            <person name="Yadav M."/>
            <person name="Pandit A."/>
            <person name="Bhargava A."/>
            <person name="Sureshbabu K."/>
            <person name="Batra K."/>
            <person name="Sharma T.R."/>
            <person name="Mohapatra T."/>
            <person name="Singh N.K."/>
            <person name="Messing J."/>
            <person name="Nelson A.B."/>
            <person name="Fuks G."/>
            <person name="Kavchok S."/>
            <person name="Keizer G."/>
            <person name="Linton E."/>
            <person name="Llaca V."/>
            <person name="Song R."/>
            <person name="Tanyolac B."/>
            <person name="Young S."/>
            <person name="Ho-Il K."/>
            <person name="Hahn J.H."/>
            <person name="Sangsakoo G."/>
            <person name="Vanavichit A."/>
            <person name="de Mattos Luiz.A.T."/>
            <person name="Zimmer P.D."/>
            <person name="Malone G."/>
            <person name="Dellagostin O."/>
            <person name="de Oliveira A.C."/>
            <person name="Bevan M."/>
            <person name="Bancroft I."/>
            <person name="Minx P."/>
            <person name="Cordum H."/>
            <person name="Wilson R."/>
            <person name="Cheng Z."/>
            <person name="Jin W."/>
            <person name="Jiang J."/>
            <person name="Leong S.A."/>
            <person name="Iwama H."/>
            <person name="Gojobori T."/>
            <person name="Itoh T."/>
            <person name="Niimura Y."/>
            <person name="Fujii Y."/>
            <person name="Habara T."/>
            <person name="Sakai H."/>
            <person name="Sato Y."/>
            <person name="Wilson G."/>
            <person name="Kumar K."/>
            <person name="McCouch S."/>
            <person name="Juretic N."/>
            <person name="Hoen D."/>
            <person name="Wright S."/>
            <person name="Bruskiewich R."/>
            <person name="Bureau T."/>
            <person name="Miyao A."/>
            <person name="Hirochika H."/>
            <person name="Nishikawa T."/>
            <person name="Kadowaki K."/>
            <person name="Sugiura M."/>
            <person name="Burr B."/>
            <person name="Sasaki T."/>
        </authorList>
    </citation>
    <scope>NUCLEOTIDE SEQUENCE [LARGE SCALE GENOMIC DNA]</scope>
    <source>
        <strain evidence="2">cv. Nipponbare</strain>
    </source>
</reference>
<proteinExistence type="predicted"/>
<evidence type="ECO:0000313" key="2">
    <source>
        <dbReference type="Proteomes" id="UP000000763"/>
    </source>
</evidence>
<sequence>MFLSFSFSKAKMMFVMVGHPHPHSCGRCEIKPCRQGALADSDMIVVAERTSRLS</sequence>
<reference evidence="2" key="2">
    <citation type="journal article" date="2008" name="Nucleic Acids Res.">
        <title>The rice annotation project database (RAP-DB): 2008 update.</title>
        <authorList>
            <consortium name="The rice annotation project (RAP)"/>
        </authorList>
    </citation>
    <scope>GENOME REANNOTATION</scope>
    <source>
        <strain evidence="2">cv. Nipponbare</strain>
    </source>
</reference>